<dbReference type="GO" id="GO:0003713">
    <property type="term" value="F:transcription coactivator activity"/>
    <property type="evidence" value="ECO:0007669"/>
    <property type="project" value="InterPro"/>
</dbReference>
<feature type="compositionally biased region" description="Polar residues" evidence="1">
    <location>
        <begin position="623"/>
        <end position="639"/>
    </location>
</feature>
<feature type="region of interest" description="Disordered" evidence="1">
    <location>
        <begin position="1309"/>
        <end position="1338"/>
    </location>
</feature>
<feature type="region of interest" description="Disordered" evidence="1">
    <location>
        <begin position="1351"/>
        <end position="1384"/>
    </location>
</feature>
<dbReference type="GO" id="GO:0045944">
    <property type="term" value="P:positive regulation of transcription by RNA polymerase II"/>
    <property type="evidence" value="ECO:0007669"/>
    <property type="project" value="TreeGrafter"/>
</dbReference>
<dbReference type="Gene3D" id="4.10.280.10">
    <property type="entry name" value="Helix-loop-helix DNA-binding domain"/>
    <property type="match status" value="1"/>
</dbReference>
<feature type="compositionally biased region" description="Basic and acidic residues" evidence="1">
    <location>
        <begin position="864"/>
        <end position="886"/>
    </location>
</feature>
<feature type="compositionally biased region" description="Polar residues" evidence="1">
    <location>
        <begin position="960"/>
        <end position="981"/>
    </location>
</feature>
<feature type="region of interest" description="Disordered" evidence="1">
    <location>
        <begin position="1396"/>
        <end position="1489"/>
    </location>
</feature>
<dbReference type="InterPro" id="IPR056193">
    <property type="entry name" value="bHLH_NCOA1-3"/>
</dbReference>
<dbReference type="PANTHER" id="PTHR10684">
    <property type="entry name" value="NUCLEAR RECEPTOR COACTIVATOR"/>
    <property type="match status" value="1"/>
</dbReference>
<dbReference type="SMART" id="SM00091">
    <property type="entry name" value="PAS"/>
    <property type="match status" value="2"/>
</dbReference>
<evidence type="ECO:0000313" key="4">
    <source>
        <dbReference type="EMBL" id="SSX06551.1"/>
    </source>
</evidence>
<evidence type="ECO:0000256" key="1">
    <source>
        <dbReference type="SAM" id="MobiDB-lite"/>
    </source>
</evidence>
<reference evidence="5" key="2">
    <citation type="submission" date="2018-07" db="EMBL/GenBank/DDBJ databases">
        <authorList>
            <person name="Quirk P.G."/>
            <person name="Krulwich T.A."/>
        </authorList>
    </citation>
    <scope>NUCLEOTIDE SEQUENCE</scope>
</reference>
<dbReference type="VEuPathDB" id="VectorBase:CSON013975"/>
<accession>A0A336MLM1</accession>
<dbReference type="FunFam" id="4.10.280.10:FF:000080">
    <property type="entry name" value="Taiman isoform A"/>
    <property type="match status" value="1"/>
</dbReference>
<dbReference type="GO" id="GO:0032870">
    <property type="term" value="P:cellular response to hormone stimulus"/>
    <property type="evidence" value="ECO:0007669"/>
    <property type="project" value="TreeGrafter"/>
</dbReference>
<feature type="region of interest" description="Disordered" evidence="1">
    <location>
        <begin position="560"/>
        <end position="601"/>
    </location>
</feature>
<dbReference type="Pfam" id="PF14598">
    <property type="entry name" value="PAS_11"/>
    <property type="match status" value="1"/>
</dbReference>
<dbReference type="InterPro" id="IPR017426">
    <property type="entry name" value="Nuclear_rcpt_coactivator"/>
</dbReference>
<feature type="region of interest" description="Disordered" evidence="1">
    <location>
        <begin position="623"/>
        <end position="642"/>
    </location>
</feature>
<feature type="compositionally biased region" description="Low complexity" evidence="1">
    <location>
        <begin position="579"/>
        <end position="598"/>
    </location>
</feature>
<dbReference type="CDD" id="cd00130">
    <property type="entry name" value="PAS"/>
    <property type="match status" value="2"/>
</dbReference>
<feature type="domain" description="PAS" evidence="2">
    <location>
        <begin position="279"/>
        <end position="344"/>
    </location>
</feature>
<evidence type="ECO:0000313" key="5">
    <source>
        <dbReference type="EMBL" id="SSX26898.1"/>
    </source>
</evidence>
<feature type="compositionally biased region" description="Basic and acidic residues" evidence="1">
    <location>
        <begin position="910"/>
        <end position="920"/>
    </location>
</feature>
<dbReference type="InterPro" id="IPR035965">
    <property type="entry name" value="PAS-like_dom_sf"/>
</dbReference>
<dbReference type="SUPFAM" id="SSF55785">
    <property type="entry name" value="PYP-like sensor domain (PAS domain)"/>
    <property type="match status" value="1"/>
</dbReference>
<sequence length="1621" mass="178282">MFLRVARPSYLSCCLFIVTTDNGNVAGVSATTEQSLAPKATTQGHLPLTLADEPHMSIATAENAGLVPCDIPNQWINNNNNSNSTTNNNNTSFASTPTLATQLSAGLMPSGGSALSGGSLLSPVLSTHQQQQQIMHQQQVKAAQQMMNVVAPAIACPPAASKKIRRKTDNKPQSQINKCNNEKRRRELENEYIEQLGEFLQINKRDMTTTKPDKAHILSEVVKTFRRLLEERDAKAKRPQCHPDCTDQCTVHPVQQGEVSSTEPENSFMNGNSPEKSAYFEAVRHYISNIGWVLLEISSDGRIEYATENVCDVLHYTRTELQGKDIYTFLHMGDHARLSSILSKQTISVAWDQEQDASGGKKATPMRVRWLIKQSENVNETIEQKQQRPEKYKDVIIMSAPLKDDAEESPSMLCLITMPEDDTSEGQLENSGPGFGMNHQFTLKLDTNGKILAISLASLPPEYFNYFTKDRFIGISLQEICHYQDRPKIIKYLHEIRQTTMGDVHIDPYRFGVGPDYFIHVKAQSRIYTPPTEESFIMAVHTILSDSDMQALDQLAPNLSQSLPSTSHAGSTTTPQTINGGNNQQLHQQQQQQSNMGGPLMTSVVNGGINQVLDRLTNQISQVYQNDGTGPTGSESSYFTELGDLDFPTTTFEMDSVSMNWGDSRPDSRLSGTSNTGTPRPPSVSAYSPATCPSPLTSYNPSGMNSQPSPSNNNNNNNFSNTNFNSPGFNSSNYGGNTPNYEKPDEKPNLEKLQAALNEQKLNAGQSPGNTTNNNQDGPKQSFSDSERLRNLLTKRPSSSTSSGDDKNVILKTLLNNDEDNTTLSKCRIPIRSNLEGRLNSNNGGNRMLETLLNEKNSDDDDNEGRSKHSELLRQLKKDSPMKSNEDIIQMLKYQGNDRKRPAPGDSDDPGAKRENPKSLRERNKMLASLLACPAKAPIESNLIQQNPIRTIPDIPKSGVMTNSGISSTTTSQMSPITSSTVMSNNSIDKLASGGQARQLLRKPSSENYLNTMQPNSNNNAQKNELLRQLAANQQQQQQQQQQSPQPQLPQRLQQQQQQSNFQNNQTNDNSSFNNTNSGNVMAHLSSFLGIDNAEDPDLQLILNEVLDSIPDAASSSFEPDFEQILGSMTQSQTAQFQQDVEKKIAINAIQQQLMQCETNAYSGSPPAYSIHSAMSAQQQQQQQQLGNFPPPPNYPNQPNNQRRMPIQLQNNQQGANQTHATTRMLNSAIIQQRKQLAELEKERLLRQQQRQKIVGPSNPAASGAETICMNQGMQNIESSIPPNVSLQRTADNQMSPGFNQHIIQQQLSPNQRPPFSPQGVNYGQGTNQFNPNELSSQNQLQQMLQNYQNNQYQSGNNSPAQLSPMSRQFGPGTPTGQQPPPQWSQALAARGMSVGAQGNPMLSGQLASPNNFNGGRPFIQAQRQRSLNSPVNRSASFQDGFPGPPSPSQAPPYQQKGMFNASVQQQMQQRLQRQQSAPQPMTGSPRPYGVMYNNSPNLPPQHSAAAAGQAVVATNSNSPNDYFNNRSQAAEPGNNINPDFVRQGLRAVVTGRTQSGIRTPQSPLSGLSANSPSAAPPAQQSQLPNTAPLMSNAPSGNPSTGINDMNYNFEPDYYGGNTTR</sequence>
<feature type="region of interest" description="Disordered" evidence="1">
    <location>
        <begin position="950"/>
        <end position="981"/>
    </location>
</feature>
<organism evidence="5">
    <name type="scientific">Culicoides sonorensis</name>
    <name type="common">Biting midge</name>
    <dbReference type="NCBI Taxonomy" id="179676"/>
    <lineage>
        <taxon>Eukaryota</taxon>
        <taxon>Metazoa</taxon>
        <taxon>Ecdysozoa</taxon>
        <taxon>Arthropoda</taxon>
        <taxon>Hexapoda</taxon>
        <taxon>Insecta</taxon>
        <taxon>Pterygota</taxon>
        <taxon>Neoptera</taxon>
        <taxon>Endopterygota</taxon>
        <taxon>Diptera</taxon>
        <taxon>Nematocera</taxon>
        <taxon>Chironomoidea</taxon>
        <taxon>Ceratopogonidae</taxon>
        <taxon>Ceratopogoninae</taxon>
        <taxon>Culicoides</taxon>
        <taxon>Monoculicoides</taxon>
    </lineage>
</organism>
<feature type="compositionally biased region" description="Polar residues" evidence="1">
    <location>
        <begin position="1401"/>
        <end position="1414"/>
    </location>
</feature>
<dbReference type="SUPFAM" id="SSF47459">
    <property type="entry name" value="HLH, helix-loop-helix DNA-binding domain"/>
    <property type="match status" value="1"/>
</dbReference>
<dbReference type="Gene3D" id="3.30.450.20">
    <property type="entry name" value="PAS domain"/>
    <property type="match status" value="2"/>
</dbReference>
<feature type="compositionally biased region" description="Low complexity" evidence="1">
    <location>
        <begin position="1563"/>
        <end position="1585"/>
    </location>
</feature>
<name>A0A336MLM1_CULSO</name>
<feature type="domain" description="BHLH" evidence="3">
    <location>
        <begin position="173"/>
        <end position="228"/>
    </location>
</feature>
<dbReference type="PROSITE" id="PS50112">
    <property type="entry name" value="PAS"/>
    <property type="match status" value="1"/>
</dbReference>
<feature type="region of interest" description="Disordered" evidence="1">
    <location>
        <begin position="1168"/>
        <end position="1203"/>
    </location>
</feature>
<dbReference type="EMBL" id="UFQS01000745">
    <property type="protein sequence ID" value="SSX06551.1"/>
    <property type="molecule type" value="Genomic_DNA"/>
</dbReference>
<dbReference type="InterPro" id="IPR000014">
    <property type="entry name" value="PAS"/>
</dbReference>
<feature type="region of interest" description="Disordered" evidence="1">
    <location>
        <begin position="658"/>
        <end position="746"/>
    </location>
</feature>
<dbReference type="InterPro" id="IPR036638">
    <property type="entry name" value="HLH_DNA-bd_sf"/>
</dbReference>
<feature type="region of interest" description="Disordered" evidence="1">
    <location>
        <begin position="1031"/>
        <end position="1078"/>
    </location>
</feature>
<gene>
    <name evidence="5" type="primary">CSON013975</name>
</gene>
<dbReference type="GO" id="GO:0046983">
    <property type="term" value="F:protein dimerization activity"/>
    <property type="evidence" value="ECO:0007669"/>
    <property type="project" value="InterPro"/>
</dbReference>
<protein>
    <submittedName>
        <fullName evidence="5">CSON013975 protein</fullName>
    </submittedName>
</protein>
<feature type="region of interest" description="Disordered" evidence="1">
    <location>
        <begin position="1553"/>
        <end position="1621"/>
    </location>
</feature>
<feature type="compositionally biased region" description="Polar residues" evidence="1">
    <location>
        <begin position="1319"/>
        <end position="1330"/>
    </location>
</feature>
<reference evidence="4" key="1">
    <citation type="submission" date="2018-04" db="EMBL/GenBank/DDBJ databases">
        <authorList>
            <person name="Go L.Y."/>
            <person name="Mitchell J.A."/>
        </authorList>
    </citation>
    <scope>NUCLEOTIDE SEQUENCE</scope>
    <source>
        <tissue evidence="4">Whole organism</tissue>
    </source>
</reference>
<feature type="compositionally biased region" description="Low complexity" evidence="1">
    <location>
        <begin position="700"/>
        <end position="737"/>
    </location>
</feature>
<proteinExistence type="predicted"/>
<dbReference type="GO" id="GO:0005634">
    <property type="term" value="C:nucleus"/>
    <property type="evidence" value="ECO:0007669"/>
    <property type="project" value="InterPro"/>
</dbReference>
<evidence type="ECO:0000259" key="2">
    <source>
        <dbReference type="PROSITE" id="PS50112"/>
    </source>
</evidence>
<dbReference type="PANTHER" id="PTHR10684:SF4">
    <property type="entry name" value="TAIMAN, ISOFORM G"/>
    <property type="match status" value="1"/>
</dbReference>
<feature type="region of interest" description="Disordered" evidence="1">
    <location>
        <begin position="855"/>
        <end position="920"/>
    </location>
</feature>
<dbReference type="OMA" id="QPRMRFN"/>
<feature type="compositionally biased region" description="Polar residues" evidence="1">
    <location>
        <begin position="560"/>
        <end position="578"/>
    </location>
</feature>
<dbReference type="GO" id="GO:0016922">
    <property type="term" value="F:nuclear receptor binding"/>
    <property type="evidence" value="ECO:0007669"/>
    <property type="project" value="TreeGrafter"/>
</dbReference>
<feature type="compositionally biased region" description="Low complexity" evidence="1">
    <location>
        <begin position="1465"/>
        <end position="1476"/>
    </location>
</feature>
<feature type="compositionally biased region" description="Polar residues" evidence="1">
    <location>
        <begin position="1422"/>
        <end position="1438"/>
    </location>
</feature>
<feature type="region of interest" description="Disordered" evidence="1">
    <location>
        <begin position="763"/>
        <end position="784"/>
    </location>
</feature>
<feature type="compositionally biased region" description="Polar residues" evidence="1">
    <location>
        <begin position="1589"/>
        <end position="1607"/>
    </location>
</feature>
<feature type="compositionally biased region" description="Polar residues" evidence="1">
    <location>
        <begin position="1553"/>
        <end position="1562"/>
    </location>
</feature>
<dbReference type="Pfam" id="PF23172">
    <property type="entry name" value="bHLH_NCOA"/>
    <property type="match status" value="1"/>
</dbReference>
<dbReference type="EMBL" id="UFQT01000745">
    <property type="protein sequence ID" value="SSX26898.1"/>
    <property type="molecule type" value="Genomic_DNA"/>
</dbReference>
<dbReference type="InterPro" id="IPR011598">
    <property type="entry name" value="bHLH_dom"/>
</dbReference>
<evidence type="ECO:0000259" key="3">
    <source>
        <dbReference type="PROSITE" id="PS50888"/>
    </source>
</evidence>
<dbReference type="PROSITE" id="PS50888">
    <property type="entry name" value="BHLH"/>
    <property type="match status" value="1"/>
</dbReference>